<organism evidence="1 2">
    <name type="scientific">Aldrovandia affinis</name>
    <dbReference type="NCBI Taxonomy" id="143900"/>
    <lineage>
        <taxon>Eukaryota</taxon>
        <taxon>Metazoa</taxon>
        <taxon>Chordata</taxon>
        <taxon>Craniata</taxon>
        <taxon>Vertebrata</taxon>
        <taxon>Euteleostomi</taxon>
        <taxon>Actinopterygii</taxon>
        <taxon>Neopterygii</taxon>
        <taxon>Teleostei</taxon>
        <taxon>Notacanthiformes</taxon>
        <taxon>Halosauridae</taxon>
        <taxon>Aldrovandia</taxon>
    </lineage>
</organism>
<protein>
    <submittedName>
        <fullName evidence="1">Uncharacterized protein</fullName>
    </submittedName>
</protein>
<keyword evidence="2" id="KW-1185">Reference proteome</keyword>
<dbReference type="Proteomes" id="UP001221898">
    <property type="component" value="Unassembled WGS sequence"/>
</dbReference>
<sequence>MAASQHLHIPAKCTHYRHIIIQRANGHVVCGDSEGGGQRGAACPGRPLAGTSCGRSPPRTPGLDNRSGSALEALADTEIMCLALRGEGQTLVKDHSLALLPLPSRGPVQSICRQLNQSQALSSFLKPQSVPLFWQECSTRWLQDLSALVSHHRAGRESCAHKSLLGPSASQRCAVSSSFGRKLPGNLTN</sequence>
<name>A0AAD7SWB7_9TELE</name>
<evidence type="ECO:0000313" key="1">
    <source>
        <dbReference type="EMBL" id="KAJ8409921.1"/>
    </source>
</evidence>
<reference evidence="1" key="1">
    <citation type="journal article" date="2023" name="Science">
        <title>Genome structures resolve the early diversification of teleost fishes.</title>
        <authorList>
            <person name="Parey E."/>
            <person name="Louis A."/>
            <person name="Montfort J."/>
            <person name="Bouchez O."/>
            <person name="Roques C."/>
            <person name="Iampietro C."/>
            <person name="Lluch J."/>
            <person name="Castinel A."/>
            <person name="Donnadieu C."/>
            <person name="Desvignes T."/>
            <person name="Floi Bucao C."/>
            <person name="Jouanno E."/>
            <person name="Wen M."/>
            <person name="Mejri S."/>
            <person name="Dirks R."/>
            <person name="Jansen H."/>
            <person name="Henkel C."/>
            <person name="Chen W.J."/>
            <person name="Zahm M."/>
            <person name="Cabau C."/>
            <person name="Klopp C."/>
            <person name="Thompson A.W."/>
            <person name="Robinson-Rechavi M."/>
            <person name="Braasch I."/>
            <person name="Lecointre G."/>
            <person name="Bobe J."/>
            <person name="Postlethwait J.H."/>
            <person name="Berthelot C."/>
            <person name="Roest Crollius H."/>
            <person name="Guiguen Y."/>
        </authorList>
    </citation>
    <scope>NUCLEOTIDE SEQUENCE</scope>
    <source>
        <strain evidence="1">NC1722</strain>
    </source>
</reference>
<accession>A0AAD7SWB7</accession>
<dbReference type="AlphaFoldDB" id="A0AAD7SWB7"/>
<gene>
    <name evidence="1" type="ORF">AAFF_G00209620</name>
</gene>
<comment type="caution">
    <text evidence="1">The sequence shown here is derived from an EMBL/GenBank/DDBJ whole genome shotgun (WGS) entry which is preliminary data.</text>
</comment>
<evidence type="ECO:0000313" key="2">
    <source>
        <dbReference type="Proteomes" id="UP001221898"/>
    </source>
</evidence>
<dbReference type="EMBL" id="JAINUG010000028">
    <property type="protein sequence ID" value="KAJ8409921.1"/>
    <property type="molecule type" value="Genomic_DNA"/>
</dbReference>
<proteinExistence type="predicted"/>